<comment type="caution">
    <text evidence="2">The sequence shown here is derived from an EMBL/GenBank/DDBJ whole genome shotgun (WGS) entry which is preliminary data.</text>
</comment>
<dbReference type="RefSeq" id="WP_311558135.1">
    <property type="nucleotide sequence ID" value="NZ_JAVREJ010000014.1"/>
</dbReference>
<keyword evidence="3" id="KW-1185">Reference proteome</keyword>
<dbReference type="Proteomes" id="UP001183202">
    <property type="component" value="Unassembled WGS sequence"/>
</dbReference>
<reference evidence="3" key="1">
    <citation type="submission" date="2023-07" db="EMBL/GenBank/DDBJ databases">
        <title>30 novel species of actinomycetes from the DSMZ collection.</title>
        <authorList>
            <person name="Nouioui I."/>
        </authorList>
    </citation>
    <scope>NUCLEOTIDE SEQUENCE [LARGE SCALE GENOMIC DNA]</scope>
    <source>
        <strain evidence="3">DSM 45834</strain>
    </source>
</reference>
<dbReference type="EMBL" id="JAVREJ010000014">
    <property type="protein sequence ID" value="MDT0351709.1"/>
    <property type="molecule type" value="Genomic_DNA"/>
</dbReference>
<evidence type="ECO:0000256" key="1">
    <source>
        <dbReference type="SAM" id="MobiDB-lite"/>
    </source>
</evidence>
<feature type="compositionally biased region" description="Low complexity" evidence="1">
    <location>
        <begin position="110"/>
        <end position="129"/>
    </location>
</feature>
<sequence length="129" mass="13302">MVDPPCPKTRDDGAGGQLVVTDRNGVTQFVVSLFVKQRVPAGERAPKGEEIKVTLATDPGPGFDEDTRVELVDPRISPYQIDSPDGRSISGLAFKAVGLKPATPAPLPAAPSVSAFGSSGSSAKGGEDK</sequence>
<evidence type="ECO:0000313" key="2">
    <source>
        <dbReference type="EMBL" id="MDT0351709.1"/>
    </source>
</evidence>
<evidence type="ECO:0000313" key="3">
    <source>
        <dbReference type="Proteomes" id="UP001183202"/>
    </source>
</evidence>
<gene>
    <name evidence="2" type="ORF">RM445_19480</name>
</gene>
<accession>A0ABU2NCW7</accession>
<feature type="region of interest" description="Disordered" evidence="1">
    <location>
        <begin position="101"/>
        <end position="129"/>
    </location>
</feature>
<protein>
    <submittedName>
        <fullName evidence="2">Uncharacterized protein</fullName>
    </submittedName>
</protein>
<proteinExistence type="predicted"/>
<name>A0ABU2NCW7_9PSEU</name>
<organism evidence="2 3">
    <name type="scientific">Pseudonocardia charpentierae</name>
    <dbReference type="NCBI Taxonomy" id="3075545"/>
    <lineage>
        <taxon>Bacteria</taxon>
        <taxon>Bacillati</taxon>
        <taxon>Actinomycetota</taxon>
        <taxon>Actinomycetes</taxon>
        <taxon>Pseudonocardiales</taxon>
        <taxon>Pseudonocardiaceae</taxon>
        <taxon>Pseudonocardia</taxon>
    </lineage>
</organism>